<dbReference type="CDD" id="cd00067">
    <property type="entry name" value="GAL4"/>
    <property type="match status" value="1"/>
</dbReference>
<dbReference type="Proteomes" id="UP000654922">
    <property type="component" value="Unassembled WGS sequence"/>
</dbReference>
<dbReference type="InterPro" id="IPR050987">
    <property type="entry name" value="AtrR-like"/>
</dbReference>
<accession>A0A8H6QD19</accession>
<dbReference type="InterPro" id="IPR001138">
    <property type="entry name" value="Zn2Cys6_DnaBD"/>
</dbReference>
<evidence type="ECO:0000256" key="3">
    <source>
        <dbReference type="ARBA" id="ARBA00023163"/>
    </source>
</evidence>
<evidence type="ECO:0000256" key="5">
    <source>
        <dbReference type="SAM" id="MobiDB-lite"/>
    </source>
</evidence>
<evidence type="ECO:0000256" key="2">
    <source>
        <dbReference type="ARBA" id="ARBA00023125"/>
    </source>
</evidence>
<feature type="compositionally biased region" description="Polar residues" evidence="5">
    <location>
        <begin position="427"/>
        <end position="441"/>
    </location>
</feature>
<sequence>MTSPGKRQACMECRRRKVKVSNADPGFREARVRPVWLTRNDQCDGLPTCKNCYAAKASCRYPTPQKRGPKPVKLRDHSPREPLESTFPATASSVESGDAELLVARGSSYLASDSPLSNSVTSRTLLELLGSQAQTATRVHLDLLAGLLIATPPHTAASIADHCISLYTQYIFGVVPICHEGRLRDTANRFFTLPSGADGLADHHARIWRCFAANTEREQVEILRSLTLLTAVCAEVAYVAPDSLLPDKHLIAPLFLHASRQTLRVYEDYDIEHPNSSSLSIRMLLSSAIQQATGKQEVAFHILNEAGLMAMQMRLYDESSLAGQEPIEENILRNAFWQLYVCDKTAFVMKTRPVTIHEPLFECELTLKDHSQHSVPLFVHGQEQSDAGLEYQLLERFHVIRRLWALAARVIQAMVSNSRTAPDPNTKAETSPDSIAQVSEA</sequence>
<keyword evidence="3" id="KW-0804">Transcription</keyword>
<keyword evidence="1" id="KW-0805">Transcription regulation</keyword>
<keyword evidence="4" id="KW-0539">Nucleus</keyword>
<dbReference type="PANTHER" id="PTHR46910:SF1">
    <property type="entry name" value="MISCELLANEOUS ZN(II)2CYS6 TRANSCRIPTION FACTOR (EUROFUNG)-RELATED"/>
    <property type="match status" value="1"/>
</dbReference>
<organism evidence="6 7">
    <name type="scientific">Aspergillus felis</name>
    <dbReference type="NCBI Taxonomy" id="1287682"/>
    <lineage>
        <taxon>Eukaryota</taxon>
        <taxon>Fungi</taxon>
        <taxon>Dikarya</taxon>
        <taxon>Ascomycota</taxon>
        <taxon>Pezizomycotina</taxon>
        <taxon>Eurotiomycetes</taxon>
        <taxon>Eurotiomycetidae</taxon>
        <taxon>Eurotiales</taxon>
        <taxon>Aspergillaceae</taxon>
        <taxon>Aspergillus</taxon>
        <taxon>Aspergillus subgen. Fumigati</taxon>
    </lineage>
</organism>
<evidence type="ECO:0000313" key="7">
    <source>
        <dbReference type="Proteomes" id="UP000654922"/>
    </source>
</evidence>
<comment type="caution">
    <text evidence="6">The sequence shown here is derived from an EMBL/GenBank/DDBJ whole genome shotgun (WGS) entry which is preliminary data.</text>
</comment>
<feature type="region of interest" description="Disordered" evidence="5">
    <location>
        <begin position="418"/>
        <end position="441"/>
    </location>
</feature>
<dbReference type="GO" id="GO:0008270">
    <property type="term" value="F:zinc ion binding"/>
    <property type="evidence" value="ECO:0007669"/>
    <property type="project" value="InterPro"/>
</dbReference>
<feature type="compositionally biased region" description="Basic and acidic residues" evidence="5">
    <location>
        <begin position="73"/>
        <end position="83"/>
    </location>
</feature>
<dbReference type="GO" id="GO:0003677">
    <property type="term" value="F:DNA binding"/>
    <property type="evidence" value="ECO:0007669"/>
    <property type="project" value="UniProtKB-KW"/>
</dbReference>
<dbReference type="PANTHER" id="PTHR46910">
    <property type="entry name" value="TRANSCRIPTION FACTOR PDR1"/>
    <property type="match status" value="1"/>
</dbReference>
<dbReference type="Gene3D" id="4.10.240.10">
    <property type="entry name" value="Zn(2)-C6 fungal-type DNA-binding domain"/>
    <property type="match status" value="1"/>
</dbReference>
<dbReference type="EMBL" id="JACBAE010001178">
    <property type="protein sequence ID" value="KAF7171511.1"/>
    <property type="molecule type" value="Genomic_DNA"/>
</dbReference>
<evidence type="ECO:0000256" key="4">
    <source>
        <dbReference type="ARBA" id="ARBA00023242"/>
    </source>
</evidence>
<proteinExistence type="predicted"/>
<reference evidence="6" key="1">
    <citation type="submission" date="2020-06" db="EMBL/GenBank/DDBJ databases">
        <title>Draft genome sequences of strains closely related to Aspergillus parafelis and Aspergillus hiratsukae.</title>
        <authorList>
            <person name="Dos Santos R.A.C."/>
            <person name="Rivero-Menendez O."/>
            <person name="Steenwyk J.L."/>
            <person name="Mead M.E."/>
            <person name="Goldman G.H."/>
            <person name="Alastruey-Izquierdo A."/>
            <person name="Rokas A."/>
        </authorList>
    </citation>
    <scope>NUCLEOTIDE SEQUENCE</scope>
    <source>
        <strain evidence="6">CNM-CM5623</strain>
    </source>
</reference>
<dbReference type="AlphaFoldDB" id="A0A8H6QD19"/>
<gene>
    <name evidence="6" type="ORF">CNMCM5623_003839</name>
</gene>
<feature type="region of interest" description="Disordered" evidence="5">
    <location>
        <begin position="64"/>
        <end position="87"/>
    </location>
</feature>
<evidence type="ECO:0000313" key="6">
    <source>
        <dbReference type="EMBL" id="KAF7171511.1"/>
    </source>
</evidence>
<keyword evidence="2" id="KW-0238">DNA-binding</keyword>
<evidence type="ECO:0000256" key="1">
    <source>
        <dbReference type="ARBA" id="ARBA00023015"/>
    </source>
</evidence>
<dbReference type="InterPro" id="IPR036864">
    <property type="entry name" value="Zn2-C6_fun-type_DNA-bd_sf"/>
</dbReference>
<protein>
    <recommendedName>
        <fullName evidence="8">Transcription factor domain-containing protein</fullName>
    </recommendedName>
</protein>
<dbReference type="OrthoDB" id="2283488at2759"/>
<dbReference type="GO" id="GO:0000981">
    <property type="term" value="F:DNA-binding transcription factor activity, RNA polymerase II-specific"/>
    <property type="evidence" value="ECO:0007669"/>
    <property type="project" value="InterPro"/>
</dbReference>
<dbReference type="CDD" id="cd12148">
    <property type="entry name" value="fungal_TF_MHR"/>
    <property type="match status" value="1"/>
</dbReference>
<evidence type="ECO:0008006" key="8">
    <source>
        <dbReference type="Google" id="ProtNLM"/>
    </source>
</evidence>
<name>A0A8H6QD19_9EURO</name>